<accession>A0A3G6T9L6</accession>
<dbReference type="InterPro" id="IPR027385">
    <property type="entry name" value="Beta-barrel_OMP"/>
</dbReference>
<name>A0A3G6T9L6_9FLAO</name>
<evidence type="ECO:0000313" key="3">
    <source>
        <dbReference type="EMBL" id="AZB25898.1"/>
    </source>
</evidence>
<feature type="domain" description="Outer membrane protein beta-barrel" evidence="2">
    <location>
        <begin position="21"/>
        <end position="208"/>
    </location>
</feature>
<dbReference type="InterPro" id="IPR011250">
    <property type="entry name" value="OMP/PagP_B-barrel"/>
</dbReference>
<keyword evidence="4" id="KW-1185">Reference proteome</keyword>
<protein>
    <recommendedName>
        <fullName evidence="2">Outer membrane protein beta-barrel domain-containing protein</fullName>
    </recommendedName>
</protein>
<organism evidence="3 4">
    <name type="scientific">Chryseobacterium bernardetii</name>
    <dbReference type="NCBI Taxonomy" id="1241978"/>
    <lineage>
        <taxon>Bacteria</taxon>
        <taxon>Pseudomonadati</taxon>
        <taxon>Bacteroidota</taxon>
        <taxon>Flavobacteriia</taxon>
        <taxon>Flavobacteriales</taxon>
        <taxon>Weeksellaceae</taxon>
        <taxon>Chryseobacterium group</taxon>
        <taxon>Chryseobacterium</taxon>
    </lineage>
</organism>
<keyword evidence="1" id="KW-0732">Signal</keyword>
<dbReference type="KEGG" id="cben:EG339_15525"/>
<evidence type="ECO:0000256" key="1">
    <source>
        <dbReference type="ARBA" id="ARBA00022729"/>
    </source>
</evidence>
<evidence type="ECO:0000313" key="4">
    <source>
        <dbReference type="Proteomes" id="UP000271193"/>
    </source>
</evidence>
<gene>
    <name evidence="3" type="ORF">EG339_15525</name>
</gene>
<dbReference type="EMBL" id="CP033932">
    <property type="protein sequence ID" value="AZB25898.1"/>
    <property type="molecule type" value="Genomic_DNA"/>
</dbReference>
<dbReference type="Pfam" id="PF13505">
    <property type="entry name" value="OMP_b-brl"/>
    <property type="match status" value="1"/>
</dbReference>
<dbReference type="Proteomes" id="UP000271193">
    <property type="component" value="Chromosome"/>
</dbReference>
<reference evidence="4" key="1">
    <citation type="submission" date="2018-11" db="EMBL/GenBank/DDBJ databases">
        <title>Proposal to divide the Flavobacteriaceae and reorganize its genera based on Amino Acid Identity values calculated from whole genome sequences.</title>
        <authorList>
            <person name="Nicholson A.C."/>
            <person name="Gulvik C.A."/>
            <person name="Whitney A.M."/>
            <person name="Humrighouse B.W."/>
            <person name="Bell M."/>
            <person name="Holmes B."/>
            <person name="Steigerwalt A.G."/>
            <person name="Villarma A."/>
            <person name="Sheth M."/>
            <person name="Batra D."/>
            <person name="Pryor J."/>
            <person name="Bernardet J.-F."/>
            <person name="Hugo C."/>
            <person name="Kampfer P."/>
            <person name="Newman J."/>
            <person name="McQuiston J.R."/>
        </authorList>
    </citation>
    <scope>NUCLEOTIDE SEQUENCE [LARGE SCALE GENOMIC DNA]</scope>
    <source>
        <strain evidence="4">G0229</strain>
    </source>
</reference>
<dbReference type="SUPFAM" id="SSF56925">
    <property type="entry name" value="OMPA-like"/>
    <property type="match status" value="1"/>
</dbReference>
<dbReference type="AlphaFoldDB" id="A0A3G6T9L6"/>
<evidence type="ECO:0000259" key="2">
    <source>
        <dbReference type="Pfam" id="PF13505"/>
    </source>
</evidence>
<proteinExistence type="predicted"/>
<sequence>MTGFNSYSELLWKAMKKIILIASLIANSIAFTQIPTGVKFISGQIGYSNIKTHSGSSETKSLKIIPTFGYFFAPNWGIAGSFGYKKETIHTKQVLNSSAQQHFENSSAIVIIPSLRKFWVMDERLSIFGQMDFPLEFGKIKKESDQIPTTGETSDNYFSYGISVKPGIDYFLNRTWKIVATIGEISYTSNKKNINKETDTNLRLGFTFSSVNFGIKYILPRKIR</sequence>